<keyword evidence="2" id="KW-1185">Reference proteome</keyword>
<protein>
    <submittedName>
        <fullName evidence="1">Uncharacterized protein</fullName>
    </submittedName>
</protein>
<sequence length="105" mass="11286">MSGVAGFDVVIEALRGNVMFLQEAQDSWEEAHNKVKGKTLEEDDLGLLGKQGDIPGAYNGAAENLFAGLLKGVENLGKAAASLRAVVDDQAEREEEIEAELRKTQ</sequence>
<evidence type="ECO:0000313" key="1">
    <source>
        <dbReference type="EMBL" id="GAA3355771.1"/>
    </source>
</evidence>
<dbReference type="Proteomes" id="UP001500483">
    <property type="component" value="Unassembled WGS sequence"/>
</dbReference>
<reference evidence="2" key="1">
    <citation type="journal article" date="2019" name="Int. J. Syst. Evol. Microbiol.">
        <title>The Global Catalogue of Microorganisms (GCM) 10K type strain sequencing project: providing services to taxonomists for standard genome sequencing and annotation.</title>
        <authorList>
            <consortium name="The Broad Institute Genomics Platform"/>
            <consortium name="The Broad Institute Genome Sequencing Center for Infectious Disease"/>
            <person name="Wu L."/>
            <person name="Ma J."/>
        </authorList>
    </citation>
    <scope>NUCLEOTIDE SEQUENCE [LARGE SCALE GENOMIC DNA]</scope>
    <source>
        <strain evidence="2">JCM 9687</strain>
    </source>
</reference>
<proteinExistence type="predicted"/>
<dbReference type="EMBL" id="BAAAYK010000038">
    <property type="protein sequence ID" value="GAA3355771.1"/>
    <property type="molecule type" value="Genomic_DNA"/>
</dbReference>
<name>A0ABP6RKM2_9PSEU</name>
<comment type="caution">
    <text evidence="1">The sequence shown here is derived from an EMBL/GenBank/DDBJ whole genome shotgun (WGS) entry which is preliminary data.</text>
</comment>
<organism evidence="1 2">
    <name type="scientific">Saccharopolyspora gregorii</name>
    <dbReference type="NCBI Taxonomy" id="33914"/>
    <lineage>
        <taxon>Bacteria</taxon>
        <taxon>Bacillati</taxon>
        <taxon>Actinomycetota</taxon>
        <taxon>Actinomycetes</taxon>
        <taxon>Pseudonocardiales</taxon>
        <taxon>Pseudonocardiaceae</taxon>
        <taxon>Saccharopolyspora</taxon>
    </lineage>
</organism>
<gene>
    <name evidence="1" type="ORF">GCM10020366_17200</name>
</gene>
<accession>A0ABP6RKM2</accession>
<evidence type="ECO:0000313" key="2">
    <source>
        <dbReference type="Proteomes" id="UP001500483"/>
    </source>
</evidence>